<dbReference type="SMART" id="SM00387">
    <property type="entry name" value="HATPase_c"/>
    <property type="match status" value="1"/>
</dbReference>
<evidence type="ECO:0000256" key="1">
    <source>
        <dbReference type="ARBA" id="ARBA00000085"/>
    </source>
</evidence>
<evidence type="ECO:0000313" key="13">
    <source>
        <dbReference type="Proteomes" id="UP000076476"/>
    </source>
</evidence>
<evidence type="ECO:0000256" key="7">
    <source>
        <dbReference type="ARBA" id="ARBA00022840"/>
    </source>
</evidence>
<dbReference type="PANTHER" id="PTHR43065:SF10">
    <property type="entry name" value="PEROXIDE STRESS-ACTIVATED HISTIDINE KINASE MAK3"/>
    <property type="match status" value="1"/>
</dbReference>
<dbReference type="EMBL" id="LWBR01000072">
    <property type="protein sequence ID" value="KZN94904.1"/>
    <property type="molecule type" value="Genomic_DNA"/>
</dbReference>
<evidence type="ECO:0000259" key="11">
    <source>
        <dbReference type="PROSITE" id="PS50109"/>
    </source>
</evidence>
<dbReference type="EC" id="2.7.13.3" evidence="2"/>
<dbReference type="PROSITE" id="PS50109">
    <property type="entry name" value="HIS_KIN"/>
    <property type="match status" value="1"/>
</dbReference>
<keyword evidence="7" id="KW-0067">ATP-binding</keyword>
<evidence type="ECO:0000256" key="4">
    <source>
        <dbReference type="ARBA" id="ARBA00022679"/>
    </source>
</evidence>
<dbReference type="GO" id="GO:0005524">
    <property type="term" value="F:ATP binding"/>
    <property type="evidence" value="ECO:0007669"/>
    <property type="project" value="UniProtKB-KW"/>
</dbReference>
<keyword evidence="3" id="KW-0597">Phosphoprotein</keyword>
<dbReference type="InterPro" id="IPR036097">
    <property type="entry name" value="HisK_dim/P_sf"/>
</dbReference>
<dbReference type="Gene3D" id="3.30.450.20">
    <property type="entry name" value="PAS domain"/>
    <property type="match status" value="2"/>
</dbReference>
<feature type="domain" description="Histidine kinase" evidence="11">
    <location>
        <begin position="286"/>
        <end position="493"/>
    </location>
</feature>
<comment type="catalytic activity">
    <reaction evidence="1">
        <text>ATP + protein L-histidine = ADP + protein N-phospho-L-histidine.</text>
        <dbReference type="EC" id="2.7.13.3"/>
    </reaction>
</comment>
<keyword evidence="10" id="KW-0812">Transmembrane</keyword>
<evidence type="ECO:0000313" key="12">
    <source>
        <dbReference type="EMBL" id="KZN94904.1"/>
    </source>
</evidence>
<feature type="transmembrane region" description="Helical" evidence="10">
    <location>
        <begin position="12"/>
        <end position="29"/>
    </location>
</feature>
<dbReference type="InterPro" id="IPR003594">
    <property type="entry name" value="HATPase_dom"/>
</dbReference>
<proteinExistence type="predicted"/>
<dbReference type="OrthoDB" id="9815750at2"/>
<dbReference type="Pfam" id="PF02518">
    <property type="entry name" value="HATPase_c"/>
    <property type="match status" value="1"/>
</dbReference>
<evidence type="ECO:0000256" key="9">
    <source>
        <dbReference type="ARBA" id="ARBA00023012"/>
    </source>
</evidence>
<dbReference type="SUPFAM" id="SSF55874">
    <property type="entry name" value="ATPase domain of HSP90 chaperone/DNA topoisomerase II/histidine kinase"/>
    <property type="match status" value="1"/>
</dbReference>
<evidence type="ECO:0000256" key="5">
    <source>
        <dbReference type="ARBA" id="ARBA00022741"/>
    </source>
</evidence>
<keyword evidence="13" id="KW-1185">Reference proteome</keyword>
<gene>
    <name evidence="12" type="ORF">AZI98_16595</name>
</gene>
<evidence type="ECO:0000256" key="3">
    <source>
        <dbReference type="ARBA" id="ARBA00022553"/>
    </source>
</evidence>
<evidence type="ECO:0000256" key="6">
    <source>
        <dbReference type="ARBA" id="ARBA00022777"/>
    </source>
</evidence>
<dbReference type="InterPro" id="IPR004358">
    <property type="entry name" value="Sig_transdc_His_kin-like_C"/>
</dbReference>
<dbReference type="FunFam" id="1.10.287.130:FF:000040">
    <property type="entry name" value="PAS domain-containing sensor histidine kinase"/>
    <property type="match status" value="1"/>
</dbReference>
<dbReference type="PANTHER" id="PTHR43065">
    <property type="entry name" value="SENSOR HISTIDINE KINASE"/>
    <property type="match status" value="1"/>
</dbReference>
<dbReference type="InterPro" id="IPR005467">
    <property type="entry name" value="His_kinase_dom"/>
</dbReference>
<keyword evidence="10" id="KW-0472">Membrane</keyword>
<keyword evidence="5" id="KW-0547">Nucleotide-binding</keyword>
<feature type="transmembrane region" description="Helical" evidence="10">
    <location>
        <begin position="238"/>
        <end position="261"/>
    </location>
</feature>
<dbReference type="CDD" id="cd00082">
    <property type="entry name" value="HisKA"/>
    <property type="match status" value="1"/>
</dbReference>
<sequence>MLDLTHRHKVLLYILIVILPTFLISFIIWEKQKNILFSKHEKEAVYMLDIHQSQIDRLISETKTRMETMALFIDQENNPNQIQRALKETLQQEPRFTGLYIANADGTIKIGTQPVSLHHDISSEKCFQSALATKKTAISEVHDKKLITICTPIVNQQKDVNGVLYATLSINYIQNIMNVLSPDLYIVVSDTKNNFLFSAGEKEKDASEKSVQTDITQLPWVLKASVAPVKPLEISQVVLTYAAIVYIFFNIIFLLIQYYLLKRKARLEEEKIKAQKLELVGTLAASTAHEIRNPLTGISGFIQLLKKKYQSEEDQHYFSVIEKEIDRINEIVSEFLVLGKPTAHKHKLYDLNQIIDEVMPIIKSEINLHRTNFQVHMDRHNPIRIYCTKNHIKQVLLNLTKNALEAMDMNGSLELIVKKEANLAVIKVIDTGKGIPEKMMEKIFDPFFTMKDSGTGLGLAICKRIVDMYDGTIEIESKLNVGTTVTIKLPLSNKS</sequence>
<dbReference type="CDD" id="cd00075">
    <property type="entry name" value="HATPase"/>
    <property type="match status" value="1"/>
</dbReference>
<dbReference type="PRINTS" id="PR00344">
    <property type="entry name" value="BCTRLSENSOR"/>
</dbReference>
<keyword evidence="4" id="KW-0808">Transferase</keyword>
<organism evidence="12 13">
    <name type="scientific">Aeribacillus pallidus</name>
    <dbReference type="NCBI Taxonomy" id="33936"/>
    <lineage>
        <taxon>Bacteria</taxon>
        <taxon>Bacillati</taxon>
        <taxon>Bacillota</taxon>
        <taxon>Bacilli</taxon>
        <taxon>Bacillales</taxon>
        <taxon>Bacillaceae</taxon>
        <taxon>Aeribacillus</taxon>
    </lineage>
</organism>
<dbReference type="Proteomes" id="UP000076476">
    <property type="component" value="Unassembled WGS sequence"/>
</dbReference>
<keyword evidence="8" id="KW-0749">Sporulation</keyword>
<accession>A0A165WDJ3</accession>
<dbReference type="RefSeq" id="WP_063389363.1">
    <property type="nucleotide sequence ID" value="NZ_LWBR01000072.1"/>
</dbReference>
<comment type="caution">
    <text evidence="12">The sequence shown here is derived from an EMBL/GenBank/DDBJ whole genome shotgun (WGS) entry which is preliminary data.</text>
</comment>
<dbReference type="Gene3D" id="3.30.565.10">
    <property type="entry name" value="Histidine kinase-like ATPase, C-terminal domain"/>
    <property type="match status" value="1"/>
</dbReference>
<dbReference type="SUPFAM" id="SSF47384">
    <property type="entry name" value="Homodimeric domain of signal transducing histidine kinase"/>
    <property type="match status" value="1"/>
</dbReference>
<keyword evidence="6" id="KW-0418">Kinase</keyword>
<dbReference type="STRING" id="33936.AZI98_16595"/>
<dbReference type="CDD" id="cd18773">
    <property type="entry name" value="PDC1_HK_sensor"/>
    <property type="match status" value="1"/>
</dbReference>
<dbReference type="Gene3D" id="1.10.287.130">
    <property type="match status" value="1"/>
</dbReference>
<name>A0A165WDJ3_9BACI</name>
<dbReference type="InterPro" id="IPR003661">
    <property type="entry name" value="HisK_dim/P_dom"/>
</dbReference>
<dbReference type="SMART" id="SM00388">
    <property type="entry name" value="HisKA"/>
    <property type="match status" value="1"/>
</dbReference>
<dbReference type="Pfam" id="PF00512">
    <property type="entry name" value="HisKA"/>
    <property type="match status" value="1"/>
</dbReference>
<evidence type="ECO:0000256" key="2">
    <source>
        <dbReference type="ARBA" id="ARBA00012438"/>
    </source>
</evidence>
<dbReference type="GO" id="GO:0000155">
    <property type="term" value="F:phosphorelay sensor kinase activity"/>
    <property type="evidence" value="ECO:0007669"/>
    <property type="project" value="InterPro"/>
</dbReference>
<dbReference type="InterPro" id="IPR036890">
    <property type="entry name" value="HATPase_C_sf"/>
</dbReference>
<dbReference type="AlphaFoldDB" id="A0A165WDJ3"/>
<keyword evidence="9" id="KW-0902">Two-component regulatory system</keyword>
<protein>
    <recommendedName>
        <fullName evidence="2">histidine kinase</fullName>
        <ecNumber evidence="2">2.7.13.3</ecNumber>
    </recommendedName>
</protein>
<evidence type="ECO:0000256" key="8">
    <source>
        <dbReference type="ARBA" id="ARBA00022969"/>
    </source>
</evidence>
<dbReference type="GO" id="GO:0030435">
    <property type="term" value="P:sporulation resulting in formation of a cellular spore"/>
    <property type="evidence" value="ECO:0007669"/>
    <property type="project" value="UniProtKB-KW"/>
</dbReference>
<evidence type="ECO:0000256" key="10">
    <source>
        <dbReference type="SAM" id="Phobius"/>
    </source>
</evidence>
<keyword evidence="10" id="KW-1133">Transmembrane helix</keyword>
<reference evidence="12 13" key="1">
    <citation type="submission" date="2016-04" db="EMBL/GenBank/DDBJ databases">
        <title>Draft genome sequence of Aeribacillus pallidus 8m3 from petroleum reservoir.</title>
        <authorList>
            <person name="Poltaraus A.B."/>
            <person name="Nazina T.N."/>
            <person name="Tourova T.P."/>
            <person name="Malakho S.M."/>
            <person name="Korshunova A.V."/>
            <person name="Sokolova D.S."/>
        </authorList>
    </citation>
    <scope>NUCLEOTIDE SEQUENCE [LARGE SCALE GENOMIC DNA]</scope>
    <source>
        <strain evidence="12 13">8m3</strain>
    </source>
</reference>